<evidence type="ECO:0000256" key="9">
    <source>
        <dbReference type="ARBA" id="ARBA00022694"/>
    </source>
</evidence>
<comment type="similarity">
    <text evidence="3">Belongs to the myo-inositol oxygenase family.</text>
</comment>
<evidence type="ECO:0000256" key="16">
    <source>
        <dbReference type="SAM" id="MobiDB-lite"/>
    </source>
</evidence>
<evidence type="ECO:0000313" key="18">
    <source>
        <dbReference type="Proteomes" id="UP000001058"/>
    </source>
</evidence>
<evidence type="ECO:0000256" key="10">
    <source>
        <dbReference type="ARBA" id="ARBA00022723"/>
    </source>
</evidence>
<feature type="region of interest" description="Disordered" evidence="16">
    <location>
        <begin position="805"/>
        <end position="867"/>
    </location>
</feature>
<dbReference type="GeneID" id="9616757"/>
<evidence type="ECO:0000313" key="17">
    <source>
        <dbReference type="EMBL" id="EFJ43495.1"/>
    </source>
</evidence>
<dbReference type="EC" id="1.13.99.1" evidence="5"/>
<reference evidence="17 18" key="1">
    <citation type="journal article" date="2010" name="Science">
        <title>Genomic analysis of organismal complexity in the multicellular green alga Volvox carteri.</title>
        <authorList>
            <person name="Prochnik S.E."/>
            <person name="Umen J."/>
            <person name="Nedelcu A.M."/>
            <person name="Hallmann A."/>
            <person name="Miller S.M."/>
            <person name="Nishii I."/>
            <person name="Ferris P."/>
            <person name="Kuo A."/>
            <person name="Mitros T."/>
            <person name="Fritz-Laylin L.K."/>
            <person name="Hellsten U."/>
            <person name="Chapman J."/>
            <person name="Simakov O."/>
            <person name="Rensing S.A."/>
            <person name="Terry A."/>
            <person name="Pangilinan J."/>
            <person name="Kapitonov V."/>
            <person name="Jurka J."/>
            <person name="Salamov A."/>
            <person name="Shapiro H."/>
            <person name="Schmutz J."/>
            <person name="Grimwood J."/>
            <person name="Lindquist E."/>
            <person name="Lucas S."/>
            <person name="Grigoriev I.V."/>
            <person name="Schmitt R."/>
            <person name="Kirk D."/>
            <person name="Rokhsar D.S."/>
        </authorList>
    </citation>
    <scope>NUCLEOTIDE SEQUENCE [LARGE SCALE GENOMIC DNA]</scope>
    <source>
        <strain evidence="18">f. Nagariensis / Eve</strain>
    </source>
</reference>
<feature type="region of interest" description="Disordered" evidence="16">
    <location>
        <begin position="165"/>
        <end position="185"/>
    </location>
</feature>
<dbReference type="Proteomes" id="UP000001058">
    <property type="component" value="Unassembled WGS sequence"/>
</dbReference>
<dbReference type="InterPro" id="IPR007828">
    <property type="entry name" value="Inositol_oxygenase"/>
</dbReference>
<dbReference type="PANTHER" id="PTHR12588">
    <property type="entry name" value="MYOINOSITOL OXYGENASE"/>
    <property type="match status" value="1"/>
</dbReference>
<dbReference type="GO" id="GO:1990904">
    <property type="term" value="C:ribonucleoprotein complex"/>
    <property type="evidence" value="ECO:0007669"/>
    <property type="project" value="UniProtKB-ARBA"/>
</dbReference>
<organism evidence="18">
    <name type="scientific">Volvox carteri f. nagariensis</name>
    <dbReference type="NCBI Taxonomy" id="3068"/>
    <lineage>
        <taxon>Eukaryota</taxon>
        <taxon>Viridiplantae</taxon>
        <taxon>Chlorophyta</taxon>
        <taxon>core chlorophytes</taxon>
        <taxon>Chlorophyceae</taxon>
        <taxon>CS clade</taxon>
        <taxon>Chlamydomonadales</taxon>
        <taxon>Volvocaceae</taxon>
        <taxon>Volvox</taxon>
    </lineage>
</organism>
<dbReference type="SUPFAM" id="SSF160350">
    <property type="entry name" value="Rnp2-like"/>
    <property type="match status" value="1"/>
</dbReference>
<dbReference type="Pfam" id="PF05153">
    <property type="entry name" value="MIOX"/>
    <property type="match status" value="1"/>
</dbReference>
<keyword evidence="18" id="KW-1185">Reference proteome</keyword>
<evidence type="ECO:0000256" key="1">
    <source>
        <dbReference type="ARBA" id="ARBA00004496"/>
    </source>
</evidence>
<evidence type="ECO:0000256" key="4">
    <source>
        <dbReference type="ARBA" id="ARBA00010800"/>
    </source>
</evidence>
<feature type="binding site" evidence="15">
    <location>
        <position position="972"/>
    </location>
    <ligand>
        <name>Fe cation</name>
        <dbReference type="ChEBI" id="CHEBI:24875"/>
        <label>1</label>
    </ligand>
</feature>
<dbReference type="EMBL" id="GL378372">
    <property type="protein sequence ID" value="EFJ43495.1"/>
    <property type="molecule type" value="Genomic_DNA"/>
</dbReference>
<comment type="similarity">
    <text evidence="4">Belongs to the eukaryotic/archaeal RNase P protein component 2 family.</text>
</comment>
<evidence type="ECO:0000256" key="2">
    <source>
        <dbReference type="ARBA" id="ARBA00005167"/>
    </source>
</evidence>
<dbReference type="Pfam" id="PF01900">
    <property type="entry name" value="RNase_P_Rpp14"/>
    <property type="match status" value="1"/>
</dbReference>
<accession>D8U9Z0</accession>
<feature type="compositionally biased region" description="Low complexity" evidence="16">
    <location>
        <begin position="845"/>
        <end position="863"/>
    </location>
</feature>
<protein>
    <recommendedName>
        <fullName evidence="6">Inositol oxygenase</fullName>
        <ecNumber evidence="5">1.13.99.1</ecNumber>
    </recommendedName>
    <alternativeName>
        <fullName evidence="13">Myo-inositol oxygenase</fullName>
    </alternativeName>
</protein>
<dbReference type="eggNOG" id="KOG1573">
    <property type="taxonomic scope" value="Eukaryota"/>
</dbReference>
<feature type="binding site" evidence="15">
    <location>
        <position position="997"/>
    </location>
    <ligand>
        <name>Fe cation</name>
        <dbReference type="ChEBI" id="CHEBI:24875"/>
        <label>1</label>
    </ligand>
</feature>
<dbReference type="InParanoid" id="D8U9Z0"/>
<evidence type="ECO:0000256" key="3">
    <source>
        <dbReference type="ARBA" id="ARBA00005286"/>
    </source>
</evidence>
<dbReference type="AlphaFoldDB" id="D8U9Z0"/>
<name>D8U9Z0_VOLCA</name>
<evidence type="ECO:0000256" key="5">
    <source>
        <dbReference type="ARBA" id="ARBA00011919"/>
    </source>
</evidence>
<dbReference type="RefSeq" id="XP_002955424.1">
    <property type="nucleotide sequence ID" value="XM_002955378.1"/>
</dbReference>
<comment type="subcellular location">
    <subcellularLocation>
        <location evidence="1">Cytoplasm</location>
    </subcellularLocation>
</comment>
<dbReference type="InterPro" id="IPR038085">
    <property type="entry name" value="Rnp2-like_sf"/>
</dbReference>
<feature type="compositionally biased region" description="Gly residues" evidence="16">
    <location>
        <begin position="805"/>
        <end position="821"/>
    </location>
</feature>
<evidence type="ECO:0000256" key="8">
    <source>
        <dbReference type="ARBA" id="ARBA00022644"/>
    </source>
</evidence>
<comment type="cofactor">
    <cofactor evidence="15">
        <name>Fe cation</name>
        <dbReference type="ChEBI" id="CHEBI:24875"/>
    </cofactor>
    <text evidence="15">Binds 2 iron ions per subunit.</text>
</comment>
<evidence type="ECO:0000256" key="11">
    <source>
        <dbReference type="ARBA" id="ARBA00023002"/>
    </source>
</evidence>
<keyword evidence="12 15" id="KW-0408">Iron</keyword>
<dbReference type="OrthoDB" id="5151075at2759"/>
<dbReference type="GO" id="GO:1902555">
    <property type="term" value="C:endoribonuclease complex"/>
    <property type="evidence" value="ECO:0007669"/>
    <property type="project" value="UniProtKB-ARBA"/>
</dbReference>
<gene>
    <name evidence="17" type="ORF">VOLCADRAFT_96377</name>
</gene>
<sequence>MDLQATCSSQTNVTYTRSRIVAELVLLQAMRESVAQNFGDYGMGTNIASLQAERERVITSLALMTQIKQRPASVRVLRLAGTLATCRDAALQLSEYKLRQLGRISTPPLPPSGQQQQSAPAKKRQQQQQLLTKQVSGVTLGRVGAAGSRRRSPLADKCRRAVAETGFAGDGPSSEEQACTGLGRPGDDYISYPMKKSRSHNSMVQTTETALEAEDECGYVVTSAPDNTYCVIDPDSEDDANSACGCDKDGGNTAESEGADGGGLTGVFGSVSPDQWAAFKVAVSGGHDAVQACAECSTGSAGVVVGVEPSSTAHRHQYPHRNRRHYQLHQLYMPRREEGQARSCTTAAAAAAAVAVLPPKTAASAGLDGVVTPAAVAAAAAPDLLTADITLMAKTAAGGSGADCSGGDGGGDAVGSVEVVADQGTSPGGSASSIASLWAAVTSMAGTAVYDSTDDNAQAGQMLSRYRGWSNAAAAVAVAAAPAAPVVAPESALRAGAAGGGGGGGGASAVHRLRHHSAPAPQVPLSYTHQHQYSHSILAQPPNENNLPANARTVRDNQLGVDLAVHRTHQVDVTHPALAVLPEDGGGGGGGGGSAAFSQPGSPAAAAAAARTASCSADLGSSSSLLAARSMLLRECYDPESQPPLGGCSSSASMTVDGYYSHCDGLDHGYGGGALPHQAASYTTYGYRRACSSLAALEQSNAAAAAGVGVGVVGLSSSSDDDDESELEGHRLLTAFRTHTGSMTARNTGWGLLGTDPGPITFGMEPARRDPWAVATAAASAAAAHGGGGGVSAVGHGSFHNAGGGTASGMASGEGGGGSGEMAGRRGEGCGGGGGGGGGDGSGVDGSSSSATPTATATATAASEDAVGEGCHQVLPAGRCRSSYHLTNSHAAVELFLRLNHARQTMDFVKRQLKTQPKLPPPPPPPPPPSLTRCTKLILLTSCGVRHLQTQLFASLDKAHMTEISELSLLDHAFQTAELCRLHHPDLDWLHLVGLVHGLGKLLAHRRFGAQPQWAVCGETYPLGCRFSPHILGSQYFTANPDRRRRLYNSPTGLYAPGCGLFNMVMSWSAPEYLYLVLMLNTTHMPQDALWVLRHAKFSSLTRPHSCYLPLCSAEDLRRLPLLRSFQSLAAYRRVPLPAGFALQGEQRTAYYSGLVRKYLGEGALHW</sequence>
<dbReference type="KEGG" id="vcn:VOLCADRAFT_96377"/>
<evidence type="ECO:0000256" key="12">
    <source>
        <dbReference type="ARBA" id="ARBA00023004"/>
    </source>
</evidence>
<dbReference type="GO" id="GO:0005737">
    <property type="term" value="C:cytoplasm"/>
    <property type="evidence" value="ECO:0007669"/>
    <property type="project" value="UniProtKB-SubCell"/>
</dbReference>
<keyword evidence="8" id="KW-0060">Ascorbate biosynthesis</keyword>
<dbReference type="UniPathway" id="UPA00111">
    <property type="reaction ID" value="UER00527"/>
</dbReference>
<evidence type="ECO:0000256" key="7">
    <source>
        <dbReference type="ARBA" id="ARBA00022490"/>
    </source>
</evidence>
<comment type="catalytic activity">
    <reaction evidence="14">
        <text>myo-inositol + O2 = D-glucuronate + H2O + H(+)</text>
        <dbReference type="Rhea" id="RHEA:23696"/>
        <dbReference type="ChEBI" id="CHEBI:15377"/>
        <dbReference type="ChEBI" id="CHEBI:15378"/>
        <dbReference type="ChEBI" id="CHEBI:15379"/>
        <dbReference type="ChEBI" id="CHEBI:17268"/>
        <dbReference type="ChEBI" id="CHEBI:58720"/>
        <dbReference type="EC" id="1.13.99.1"/>
    </reaction>
</comment>
<keyword evidence="10 15" id="KW-0479">Metal-binding</keyword>
<dbReference type="InterPro" id="IPR002759">
    <property type="entry name" value="Pop5/Rpp14/Rnp2-like"/>
</dbReference>
<comment type="pathway">
    <text evidence="2">Polyol metabolism; myo-inositol degradation into D-glucuronate; D-glucuronate from myo-inositol: step 1/1.</text>
</comment>
<dbReference type="PANTHER" id="PTHR12588:SF0">
    <property type="entry name" value="INOSITOL OXYGENASE"/>
    <property type="match status" value="1"/>
</dbReference>
<dbReference type="GO" id="GO:0019853">
    <property type="term" value="P:L-ascorbic acid biosynthetic process"/>
    <property type="evidence" value="ECO:0007669"/>
    <property type="project" value="UniProtKB-KW"/>
</dbReference>
<evidence type="ECO:0000256" key="13">
    <source>
        <dbReference type="ARBA" id="ARBA00029668"/>
    </source>
</evidence>
<feature type="region of interest" description="Disordered" evidence="16">
    <location>
        <begin position="103"/>
        <end position="134"/>
    </location>
</feature>
<dbReference type="GO" id="GO:0050113">
    <property type="term" value="F:inositol oxygenase activity"/>
    <property type="evidence" value="ECO:0007669"/>
    <property type="project" value="UniProtKB-EC"/>
</dbReference>
<dbReference type="GO" id="GO:0005506">
    <property type="term" value="F:iron ion binding"/>
    <property type="evidence" value="ECO:0007669"/>
    <property type="project" value="InterPro"/>
</dbReference>
<keyword evidence="9" id="KW-0819">tRNA processing</keyword>
<proteinExistence type="inferred from homology"/>
<keyword evidence="11" id="KW-0560">Oxidoreductase</keyword>
<keyword evidence="7" id="KW-0963">Cytoplasm</keyword>
<dbReference type="GO" id="GO:0019310">
    <property type="term" value="P:inositol catabolic process"/>
    <property type="evidence" value="ECO:0007669"/>
    <property type="project" value="InterPro"/>
</dbReference>
<feature type="compositionally biased region" description="Low complexity" evidence="16">
    <location>
        <begin position="112"/>
        <end position="134"/>
    </location>
</feature>
<dbReference type="GO" id="GO:0008033">
    <property type="term" value="P:tRNA processing"/>
    <property type="evidence" value="ECO:0007669"/>
    <property type="project" value="UniProtKB-KW"/>
</dbReference>
<evidence type="ECO:0000256" key="14">
    <source>
        <dbReference type="ARBA" id="ARBA00048271"/>
    </source>
</evidence>
<dbReference type="SUPFAM" id="SSF109604">
    <property type="entry name" value="HD-domain/PDEase-like"/>
    <property type="match status" value="1"/>
</dbReference>
<evidence type="ECO:0000256" key="6">
    <source>
        <dbReference type="ARBA" id="ARBA00019269"/>
    </source>
</evidence>
<feature type="compositionally biased region" description="Gly residues" evidence="16">
    <location>
        <begin position="829"/>
        <end position="844"/>
    </location>
</feature>
<evidence type="ECO:0000256" key="15">
    <source>
        <dbReference type="PIRSR" id="PIRSR607828-2"/>
    </source>
</evidence>
<dbReference type="STRING" id="3068.D8U9Z0"/>
<dbReference type="Gene3D" id="3.30.70.3250">
    <property type="entry name" value="Ribonuclease P, Pop5 subunit"/>
    <property type="match status" value="1"/>
</dbReference>